<accession>A0A2T4IUD9</accession>
<gene>
    <name evidence="1" type="ORF">C9427_16930</name>
</gene>
<dbReference type="EMBL" id="PZJX01000029">
    <property type="protein sequence ID" value="PTE09198.1"/>
    <property type="molecule type" value="Genomic_DNA"/>
</dbReference>
<evidence type="ECO:0000313" key="2">
    <source>
        <dbReference type="Proteomes" id="UP000240259"/>
    </source>
</evidence>
<dbReference type="Proteomes" id="UP000240259">
    <property type="component" value="Unassembled WGS sequence"/>
</dbReference>
<dbReference type="AlphaFoldDB" id="A0A2T4IUD9"/>
<protein>
    <submittedName>
        <fullName evidence="1">Uncharacterized protein</fullName>
    </submittedName>
</protein>
<sequence length="90" mass="9665">MREPGVAIRAVENAVPAAASGLSAESRRIRDDVDAALHTAISALNNDRFRMMLEQITDPRPSTAAMSIGGDKTAVEDCPLTRSQTVENKQ</sequence>
<organism evidence="1 2">
    <name type="scientific">Mesorhizobium helmanticense</name>
    <dbReference type="NCBI Taxonomy" id="1776423"/>
    <lineage>
        <taxon>Bacteria</taxon>
        <taxon>Pseudomonadati</taxon>
        <taxon>Pseudomonadota</taxon>
        <taxon>Alphaproteobacteria</taxon>
        <taxon>Hyphomicrobiales</taxon>
        <taxon>Phyllobacteriaceae</taxon>
        <taxon>Mesorhizobium</taxon>
    </lineage>
</organism>
<dbReference type="OrthoDB" id="8115762at2"/>
<proteinExistence type="predicted"/>
<name>A0A2T4IUD9_9HYPH</name>
<keyword evidence="2" id="KW-1185">Reference proteome</keyword>
<reference evidence="1 2" key="1">
    <citation type="submission" date="2018-03" db="EMBL/GenBank/DDBJ databases">
        <title>Genome sequence of the symbiotic type strain Mesorhizobium helmanticense CSLC115NT isolated from Lotus corniculatus nodules.</title>
        <authorList>
            <person name="Sannazzaro A.I."/>
            <person name="Torres Tejerizo G.A."/>
            <person name="Dip D."/>
            <person name="Caballero M."/>
            <person name="Pistorio M."/>
            <person name="Estrella M.J."/>
        </authorList>
    </citation>
    <scope>NUCLEOTIDE SEQUENCE [LARGE SCALE GENOMIC DNA]</scope>
    <source>
        <strain evidence="1 2">CSLC115N</strain>
    </source>
</reference>
<comment type="caution">
    <text evidence="1">The sequence shown here is derived from an EMBL/GenBank/DDBJ whole genome shotgun (WGS) entry which is preliminary data.</text>
</comment>
<evidence type="ECO:0000313" key="1">
    <source>
        <dbReference type="EMBL" id="PTE09198.1"/>
    </source>
</evidence>